<dbReference type="STRING" id="1715989.NITINOP_1099"/>
<name>A0A0S4KSC7_9BACT</name>
<reference evidence="5" key="1">
    <citation type="submission" date="2015-09" db="EMBL/GenBank/DDBJ databases">
        <authorList>
            <person name="Daims H."/>
        </authorList>
    </citation>
    <scope>NUCLEOTIDE SEQUENCE [LARGE SCALE GENOMIC DNA]</scope>
</reference>
<keyword evidence="2 4" id="KW-0378">Hydrolase</keyword>
<protein>
    <submittedName>
        <fullName evidence="4">Putative Haloacid dehalogenase superfamily hydrolase, subfamily IB, PSPase-like</fullName>
    </submittedName>
</protein>
<dbReference type="NCBIfam" id="TIGR01490">
    <property type="entry name" value="HAD-SF-IB-hyp1"/>
    <property type="match status" value="1"/>
</dbReference>
<dbReference type="OrthoDB" id="9784466at2"/>
<evidence type="ECO:0000256" key="1">
    <source>
        <dbReference type="ARBA" id="ARBA00022723"/>
    </source>
</evidence>
<dbReference type="NCBIfam" id="TIGR01488">
    <property type="entry name" value="HAD-SF-IB"/>
    <property type="match status" value="1"/>
</dbReference>
<dbReference type="PANTHER" id="PTHR43344:SF13">
    <property type="entry name" value="PHOSPHATASE RV3661-RELATED"/>
    <property type="match status" value="1"/>
</dbReference>
<dbReference type="GO" id="GO:0046872">
    <property type="term" value="F:metal ion binding"/>
    <property type="evidence" value="ECO:0007669"/>
    <property type="project" value="UniProtKB-KW"/>
</dbReference>
<dbReference type="Gene3D" id="3.40.50.1000">
    <property type="entry name" value="HAD superfamily/HAD-like"/>
    <property type="match status" value="1"/>
</dbReference>
<evidence type="ECO:0000313" key="4">
    <source>
        <dbReference type="EMBL" id="CUQ66074.1"/>
    </source>
</evidence>
<dbReference type="InterPro" id="IPR036412">
    <property type="entry name" value="HAD-like_sf"/>
</dbReference>
<proteinExistence type="predicted"/>
<dbReference type="CDD" id="cd02612">
    <property type="entry name" value="HAD_PGPPase"/>
    <property type="match status" value="1"/>
</dbReference>
<evidence type="ECO:0000256" key="2">
    <source>
        <dbReference type="ARBA" id="ARBA00022801"/>
    </source>
</evidence>
<dbReference type="InterPro" id="IPR006385">
    <property type="entry name" value="HAD_hydro_SerB1"/>
</dbReference>
<dbReference type="Pfam" id="PF12710">
    <property type="entry name" value="HAD"/>
    <property type="match status" value="1"/>
</dbReference>
<keyword evidence="1" id="KW-0479">Metal-binding</keyword>
<dbReference type="InterPro" id="IPR050582">
    <property type="entry name" value="HAD-like_SerB"/>
</dbReference>
<dbReference type="PANTHER" id="PTHR43344">
    <property type="entry name" value="PHOSPHOSERINE PHOSPHATASE"/>
    <property type="match status" value="1"/>
</dbReference>
<dbReference type="Proteomes" id="UP000066284">
    <property type="component" value="Chromosome 1"/>
</dbReference>
<gene>
    <name evidence="4" type="ORF">NITINOP_1099</name>
</gene>
<dbReference type="AlphaFoldDB" id="A0A0S4KSC7"/>
<evidence type="ECO:0000313" key="5">
    <source>
        <dbReference type="Proteomes" id="UP000066284"/>
    </source>
</evidence>
<dbReference type="InterPro" id="IPR023214">
    <property type="entry name" value="HAD_sf"/>
</dbReference>
<organism evidence="4 5">
    <name type="scientific">Candidatus Nitrospira inopinata</name>
    <dbReference type="NCBI Taxonomy" id="1715989"/>
    <lineage>
        <taxon>Bacteria</taxon>
        <taxon>Pseudomonadati</taxon>
        <taxon>Nitrospirota</taxon>
        <taxon>Nitrospiria</taxon>
        <taxon>Nitrospirales</taxon>
        <taxon>Nitrospiraceae</taxon>
        <taxon>Nitrospira</taxon>
    </lineage>
</organism>
<dbReference type="KEGG" id="nio:NITINOP_1099"/>
<accession>A0A0S4KSC7</accession>
<sequence>MKGPSGRIPPPFLCWTDRLVEDLLGLATTSSAFRIEPRLTGRVAAFFDVDNTVLPGEASEVRFFRWLWRRGVVGWPEVRASISWLIRHLPPLSLHPLRERKLYLAGKPSRVIRHLGEEFCREQLCPRVSPTATRVIEEHRKAGHAIVLLTGSLDFLIGPIAAALQAERCFAGRLEQIDGVYTGRLVPPLPYGQGKRRLIEQLARDFSLDLSRCYAYGDSPGDFELLQAVGHPTVINPIRGMARTAKRKRWPIQQWR</sequence>
<dbReference type="SUPFAM" id="SSF56784">
    <property type="entry name" value="HAD-like"/>
    <property type="match status" value="1"/>
</dbReference>
<dbReference type="GO" id="GO:0016787">
    <property type="term" value="F:hydrolase activity"/>
    <property type="evidence" value="ECO:0007669"/>
    <property type="project" value="UniProtKB-KW"/>
</dbReference>
<keyword evidence="5" id="KW-1185">Reference proteome</keyword>
<dbReference type="Gene3D" id="1.20.1440.100">
    <property type="entry name" value="SG protein - dephosphorylation function"/>
    <property type="match status" value="1"/>
</dbReference>
<dbReference type="EMBL" id="LN885086">
    <property type="protein sequence ID" value="CUQ66074.1"/>
    <property type="molecule type" value="Genomic_DNA"/>
</dbReference>
<evidence type="ECO:0000256" key="3">
    <source>
        <dbReference type="ARBA" id="ARBA00022842"/>
    </source>
</evidence>
<keyword evidence="3" id="KW-0460">Magnesium</keyword>